<evidence type="ECO:0000256" key="9">
    <source>
        <dbReference type="ARBA" id="ARBA00048427"/>
    </source>
</evidence>
<evidence type="ECO:0000313" key="11">
    <source>
        <dbReference type="EMBL" id="GLI35871.1"/>
    </source>
</evidence>
<dbReference type="GO" id="GO:0005886">
    <property type="term" value="C:plasma membrane"/>
    <property type="evidence" value="ECO:0007669"/>
    <property type="project" value="TreeGrafter"/>
</dbReference>
<comment type="similarity">
    <text evidence="3">Belongs to the GPAT/DAPAT family.</text>
</comment>
<evidence type="ECO:0000256" key="4">
    <source>
        <dbReference type="ARBA" id="ARBA00013113"/>
    </source>
</evidence>
<dbReference type="Proteomes" id="UP001144372">
    <property type="component" value="Unassembled WGS sequence"/>
</dbReference>
<dbReference type="InterPro" id="IPR002123">
    <property type="entry name" value="Plipid/glycerol_acylTrfase"/>
</dbReference>
<accession>A0A9W6FVW6</accession>
<reference evidence="11" key="1">
    <citation type="submission" date="2022-12" db="EMBL/GenBank/DDBJ databases">
        <title>Reference genome sequencing for broad-spectrum identification of bacterial and archaeal isolates by mass spectrometry.</title>
        <authorList>
            <person name="Sekiguchi Y."/>
            <person name="Tourlousse D.M."/>
        </authorList>
    </citation>
    <scope>NUCLEOTIDE SEQUENCE</scope>
    <source>
        <strain evidence="11">ASRB1</strain>
    </source>
</reference>
<name>A0A9W6FVW6_9BACT</name>
<keyword evidence="8" id="KW-0012">Acyltransferase</keyword>
<dbReference type="PANTHER" id="PTHR12563">
    <property type="entry name" value="GLYCEROL-3-PHOSPHATE ACYLTRANSFERASE"/>
    <property type="match status" value="1"/>
</dbReference>
<proteinExistence type="inferred from homology"/>
<dbReference type="InterPro" id="IPR045520">
    <property type="entry name" value="GPAT/DHAPAT_C"/>
</dbReference>
<organism evidence="11 12">
    <name type="scientific">Desulforhabdus amnigena</name>
    <dbReference type="NCBI Taxonomy" id="40218"/>
    <lineage>
        <taxon>Bacteria</taxon>
        <taxon>Pseudomonadati</taxon>
        <taxon>Thermodesulfobacteriota</taxon>
        <taxon>Syntrophobacteria</taxon>
        <taxon>Syntrophobacterales</taxon>
        <taxon>Syntrophobacteraceae</taxon>
        <taxon>Desulforhabdus</taxon>
    </lineage>
</organism>
<evidence type="ECO:0000256" key="6">
    <source>
        <dbReference type="ARBA" id="ARBA00022679"/>
    </source>
</evidence>
<evidence type="ECO:0000256" key="3">
    <source>
        <dbReference type="ARBA" id="ARBA00007937"/>
    </source>
</evidence>
<keyword evidence="12" id="KW-1185">Reference proteome</keyword>
<evidence type="ECO:0000256" key="8">
    <source>
        <dbReference type="ARBA" id="ARBA00023315"/>
    </source>
</evidence>
<evidence type="ECO:0000256" key="5">
    <source>
        <dbReference type="ARBA" id="ARBA00013432"/>
    </source>
</evidence>
<dbReference type="GO" id="GO:0004366">
    <property type="term" value="F:glycerol-3-phosphate O-acyltransferase activity"/>
    <property type="evidence" value="ECO:0007669"/>
    <property type="project" value="UniProtKB-EC"/>
</dbReference>
<dbReference type="SUPFAM" id="SSF69593">
    <property type="entry name" value="Glycerol-3-phosphate (1)-acyltransferase"/>
    <property type="match status" value="1"/>
</dbReference>
<dbReference type="Pfam" id="PF01553">
    <property type="entry name" value="Acyltransferase"/>
    <property type="match status" value="1"/>
</dbReference>
<dbReference type="PANTHER" id="PTHR12563:SF17">
    <property type="entry name" value="DIHYDROXYACETONE PHOSPHATE ACYLTRANSFERASE"/>
    <property type="match status" value="1"/>
</dbReference>
<evidence type="ECO:0000313" key="12">
    <source>
        <dbReference type="Proteomes" id="UP001144372"/>
    </source>
</evidence>
<comment type="caution">
    <text evidence="11">The sequence shown here is derived from an EMBL/GenBank/DDBJ whole genome shotgun (WGS) entry which is preliminary data.</text>
</comment>
<dbReference type="Pfam" id="PF19277">
    <property type="entry name" value="GPAT_C"/>
    <property type="match status" value="1"/>
</dbReference>
<gene>
    <name evidence="11" type="ORF">DAMNIGENAA_33040</name>
</gene>
<keyword evidence="7" id="KW-0472">Membrane</keyword>
<comment type="catalytic activity">
    <reaction evidence="9">
        <text>sn-glycerol 3-phosphate + an acyl-CoA = a 1-acyl-sn-glycero-3-phosphate + CoA</text>
        <dbReference type="Rhea" id="RHEA:15325"/>
        <dbReference type="ChEBI" id="CHEBI:57287"/>
        <dbReference type="ChEBI" id="CHEBI:57597"/>
        <dbReference type="ChEBI" id="CHEBI:57970"/>
        <dbReference type="ChEBI" id="CHEBI:58342"/>
        <dbReference type="EC" id="2.3.1.15"/>
    </reaction>
</comment>
<dbReference type="EC" id="2.3.1.15" evidence="4"/>
<dbReference type="SMART" id="SM00563">
    <property type="entry name" value="PlsC"/>
    <property type="match status" value="1"/>
</dbReference>
<dbReference type="GO" id="GO:0006629">
    <property type="term" value="P:lipid metabolic process"/>
    <property type="evidence" value="ECO:0007669"/>
    <property type="project" value="InterPro"/>
</dbReference>
<evidence type="ECO:0000256" key="1">
    <source>
        <dbReference type="ARBA" id="ARBA00004184"/>
    </source>
</evidence>
<keyword evidence="6" id="KW-0808">Transferase</keyword>
<dbReference type="GO" id="GO:0012505">
    <property type="term" value="C:endomembrane system"/>
    <property type="evidence" value="ECO:0007669"/>
    <property type="project" value="UniProtKB-SubCell"/>
</dbReference>
<sequence length="888" mass="104195">MSQWWQKFRKNLNLSVDEDRYGYSVQRKPRFLMQGWFERLISRISMPEDQQRLLEELAKRGTVVYAIKYRSQFDYVYAALRLYQLGLPPASFVFDQHPYLWQPRWYAAKILVYHFWHLIRHGCLPDPYDDGYYREKIQAGQSGLFFLLGKKGYYKRTVLVGNDPIEHLFEIQKERERPIFVVPLMLLYTRHPSRERRGFLDLFQGQKDCPGPLRKLISFLQGYSNAVLEAGEALNLQEILPELSEEISERRKQIFQVRRGLIDSVDEIRRAIVGPTMKSNLELKEIILHHPRLEAFMQRRARSSSLEIWKVRMEADGYLDEIAASYSYPLVELGAKILTWVWNNLFDGIDLDMDSLQRVKRAARHNTIVYIPCHKSHIDYLILSYLLFKNNLFAPFVAAGKNLAFWPLGPIFRRCGAFFIRRSFKGLRFYAEVFSLYVKTMVQLGHNIEFFIEGGRSRTGKMVLPKMGLLAILIQAVEEGFCDDLVFVPTSICYDRIPEEESYLKEISGGAKVQENIGQLVRARRFLKKRYGRVYVQFAEPLSLQNHLERYRTGSHVMRPKERHAMYRDFAYRIINSINKASMVTPHALTASALLTSSRHGVSLAEVQEISRAFYDYLSICGVRFSKTFKSYDKCMEETLWDLERSKLVGKLKDEDDDLEEEVFTMEDSKRLTLEYYKNNIIHFLLPAAFVSTSILAQDSFRFSLAEVLEDVDFMNNFFKFEFVYDNEVSTEKLVSEVLSTFEAMGWVQRVGEDDKPYILTHKGLRFAHCFHGLLRNYFEGYWLVLRAFRYLQKNPYSEKDFMKKVLSLGQKALKLELVERPESVSKIIFNNALKFYVEKGIVEKKIEEEKGKDKEAECYADTGNRLLVQHYSKQISRFLRSPHFALQ</sequence>
<comment type="pathway">
    <text evidence="2">Phospholipid metabolism; CDP-diacylglycerol biosynthesis; CDP-diacylglycerol from sn-glycerol 3-phosphate: step 1/3.</text>
</comment>
<dbReference type="AlphaFoldDB" id="A0A9W6FVW6"/>
<evidence type="ECO:0000256" key="2">
    <source>
        <dbReference type="ARBA" id="ARBA00004765"/>
    </source>
</evidence>
<evidence type="ECO:0000259" key="10">
    <source>
        <dbReference type="SMART" id="SM00563"/>
    </source>
</evidence>
<evidence type="ECO:0000256" key="7">
    <source>
        <dbReference type="ARBA" id="ARBA00023136"/>
    </source>
</evidence>
<protein>
    <recommendedName>
        <fullName evidence="5">Glycerol-3-phosphate acyltransferase</fullName>
        <ecNumber evidence="4">2.3.1.15</ecNumber>
    </recommendedName>
</protein>
<feature type="domain" description="Phospholipid/glycerol acyltransferase" evidence="10">
    <location>
        <begin position="368"/>
        <end position="495"/>
    </location>
</feature>
<dbReference type="InterPro" id="IPR022284">
    <property type="entry name" value="GPAT/DHAPAT"/>
</dbReference>
<comment type="subcellular location">
    <subcellularLocation>
        <location evidence="1">Endomembrane system</location>
        <topology evidence="1">Peripheral membrane protein</topology>
    </subcellularLocation>
</comment>
<dbReference type="InterPro" id="IPR041728">
    <property type="entry name" value="GPAT/DHAPAT_LPLAT"/>
</dbReference>
<dbReference type="EMBL" id="BSDR01000001">
    <property type="protein sequence ID" value="GLI35871.1"/>
    <property type="molecule type" value="Genomic_DNA"/>
</dbReference>
<dbReference type="CDD" id="cd07993">
    <property type="entry name" value="LPLAT_DHAPAT-like"/>
    <property type="match status" value="1"/>
</dbReference>
<dbReference type="RefSeq" id="WP_281795966.1">
    <property type="nucleotide sequence ID" value="NZ_BSDR01000001.1"/>
</dbReference>